<dbReference type="EMBL" id="JACJHX010000050">
    <property type="protein sequence ID" value="MBA9029456.1"/>
    <property type="molecule type" value="Genomic_DNA"/>
</dbReference>
<dbReference type="RefSeq" id="WP_182504183.1">
    <property type="nucleotide sequence ID" value="NZ_JACJHX010000050.1"/>
</dbReference>
<gene>
    <name evidence="2" type="ORF">HNP81_004871</name>
</gene>
<evidence type="ECO:0008006" key="4">
    <source>
        <dbReference type="Google" id="ProtNLM"/>
    </source>
</evidence>
<keyword evidence="1" id="KW-0472">Membrane</keyword>
<proteinExistence type="predicted"/>
<keyword evidence="3" id="KW-1185">Reference proteome</keyword>
<sequence>MEGKKEKITKKDLGYWILILIGLICIILTLKLSDNASAVDYIGFAATLTSLLLSVVAIIYSFYQNSTYTSTSEKLESSANKIKKITRELAAVSEVRSILEEMKLESQNFNHSLISLQQVVSTIENGVSEVKGNLSNANLAMFQQFDKESSKQSSSEINFINFEAFLNSLNSYSVMTFYLHLQIHNRKLKLNSREFLEWYIRNFTFPEVTIDDSAVQFYRAMIQGTLLVYEQQLNLFSVNMDTTNDAMITKFNPEFEKALNAKVKELLASKDDKAIKYRNIINDFIETI</sequence>
<comment type="caution">
    <text evidence="2">The sequence shown here is derived from an EMBL/GenBank/DDBJ whole genome shotgun (WGS) entry which is preliminary data.</text>
</comment>
<reference evidence="2 3" key="1">
    <citation type="submission" date="2020-08" db="EMBL/GenBank/DDBJ databases">
        <title>Genomic Encyclopedia of Type Strains, Phase IV (KMG-IV): sequencing the most valuable type-strain genomes for metagenomic binning, comparative biology and taxonomic classification.</title>
        <authorList>
            <person name="Goeker M."/>
        </authorList>
    </citation>
    <scope>NUCLEOTIDE SEQUENCE [LARGE SCALE GENOMIC DNA]</scope>
    <source>
        <strain evidence="2 3">DSM 105481</strain>
    </source>
</reference>
<protein>
    <recommendedName>
        <fullName evidence="4">Phage abortive infection protein</fullName>
    </recommendedName>
</protein>
<evidence type="ECO:0000313" key="3">
    <source>
        <dbReference type="Proteomes" id="UP000626697"/>
    </source>
</evidence>
<keyword evidence="1" id="KW-1133">Transmembrane helix</keyword>
<feature type="transmembrane region" description="Helical" evidence="1">
    <location>
        <begin position="12"/>
        <end position="30"/>
    </location>
</feature>
<evidence type="ECO:0000256" key="1">
    <source>
        <dbReference type="SAM" id="Phobius"/>
    </source>
</evidence>
<keyword evidence="1" id="KW-0812">Transmembrane</keyword>
<evidence type="ECO:0000313" key="2">
    <source>
        <dbReference type="EMBL" id="MBA9029456.1"/>
    </source>
</evidence>
<organism evidence="2 3">
    <name type="scientific">Peribacillus huizhouensis</name>
    <dbReference type="NCBI Taxonomy" id="1501239"/>
    <lineage>
        <taxon>Bacteria</taxon>
        <taxon>Bacillati</taxon>
        <taxon>Bacillota</taxon>
        <taxon>Bacilli</taxon>
        <taxon>Bacillales</taxon>
        <taxon>Bacillaceae</taxon>
        <taxon>Peribacillus</taxon>
    </lineage>
</organism>
<name>A0ABR6CX05_9BACI</name>
<dbReference type="Proteomes" id="UP000626697">
    <property type="component" value="Unassembled WGS sequence"/>
</dbReference>
<accession>A0ABR6CX05</accession>
<feature type="transmembrane region" description="Helical" evidence="1">
    <location>
        <begin position="42"/>
        <end position="63"/>
    </location>
</feature>